<name>A0A443RXF6_9ACAR</name>
<dbReference type="Proteomes" id="UP000288716">
    <property type="component" value="Unassembled WGS sequence"/>
</dbReference>
<dbReference type="AlphaFoldDB" id="A0A443RXF6"/>
<dbReference type="PANTHER" id="PTHR10742:SF342">
    <property type="entry name" value="AMINE OXIDASE"/>
    <property type="match status" value="1"/>
</dbReference>
<evidence type="ECO:0000313" key="3">
    <source>
        <dbReference type="Proteomes" id="UP000288716"/>
    </source>
</evidence>
<dbReference type="GO" id="GO:0009063">
    <property type="term" value="P:amino acid catabolic process"/>
    <property type="evidence" value="ECO:0007669"/>
    <property type="project" value="TreeGrafter"/>
</dbReference>
<dbReference type="InterPro" id="IPR050281">
    <property type="entry name" value="Flavin_monoamine_oxidase"/>
</dbReference>
<organism evidence="2 3">
    <name type="scientific">Leptotrombidium deliense</name>
    <dbReference type="NCBI Taxonomy" id="299467"/>
    <lineage>
        <taxon>Eukaryota</taxon>
        <taxon>Metazoa</taxon>
        <taxon>Ecdysozoa</taxon>
        <taxon>Arthropoda</taxon>
        <taxon>Chelicerata</taxon>
        <taxon>Arachnida</taxon>
        <taxon>Acari</taxon>
        <taxon>Acariformes</taxon>
        <taxon>Trombidiformes</taxon>
        <taxon>Prostigmata</taxon>
        <taxon>Anystina</taxon>
        <taxon>Parasitengona</taxon>
        <taxon>Trombiculoidea</taxon>
        <taxon>Trombiculidae</taxon>
        <taxon>Leptotrombidium</taxon>
    </lineage>
</organism>
<dbReference type="Gene3D" id="3.50.50.60">
    <property type="entry name" value="FAD/NAD(P)-binding domain"/>
    <property type="match status" value="1"/>
</dbReference>
<dbReference type="OrthoDB" id="5046242at2759"/>
<dbReference type="InterPro" id="IPR036188">
    <property type="entry name" value="FAD/NAD-bd_sf"/>
</dbReference>
<dbReference type="PANTHER" id="PTHR10742">
    <property type="entry name" value="FLAVIN MONOAMINE OXIDASE"/>
    <property type="match status" value="1"/>
</dbReference>
<dbReference type="EMBL" id="NCKV01020491">
    <property type="protein sequence ID" value="RWS20046.1"/>
    <property type="molecule type" value="Genomic_DNA"/>
</dbReference>
<feature type="domain" description="Amine oxidase" evidence="1">
    <location>
        <begin position="10"/>
        <end position="62"/>
    </location>
</feature>
<proteinExistence type="predicted"/>
<protein>
    <recommendedName>
        <fullName evidence="1">Amine oxidase domain-containing protein</fullName>
    </recommendedName>
</protein>
<dbReference type="SUPFAM" id="SSF51905">
    <property type="entry name" value="FAD/NAD(P)-binding domain"/>
    <property type="match status" value="1"/>
</dbReference>
<evidence type="ECO:0000313" key="2">
    <source>
        <dbReference type="EMBL" id="RWS20046.1"/>
    </source>
</evidence>
<feature type="non-terminal residue" evidence="2">
    <location>
        <position position="95"/>
    </location>
</feature>
<reference evidence="2 3" key="1">
    <citation type="journal article" date="2018" name="Gigascience">
        <title>Genomes of trombidid mites reveal novel predicted allergens and laterally-transferred genes associated with secondary metabolism.</title>
        <authorList>
            <person name="Dong X."/>
            <person name="Chaisiri K."/>
            <person name="Xia D."/>
            <person name="Armstrong S.D."/>
            <person name="Fang Y."/>
            <person name="Donnelly M.J."/>
            <person name="Kadowaki T."/>
            <person name="McGarry J.W."/>
            <person name="Darby A.C."/>
            <person name="Makepeace B.L."/>
        </authorList>
    </citation>
    <scope>NUCLEOTIDE SEQUENCE [LARGE SCALE GENOMIC DNA]</scope>
    <source>
        <strain evidence="2">UoL-UT</strain>
    </source>
</reference>
<comment type="caution">
    <text evidence="2">The sequence shown here is derived from an EMBL/GenBank/DDBJ whole genome shotgun (WGS) entry which is preliminary data.</text>
</comment>
<dbReference type="GO" id="GO:0001716">
    <property type="term" value="F:L-amino-acid oxidase activity"/>
    <property type="evidence" value="ECO:0007669"/>
    <property type="project" value="TreeGrafter"/>
</dbReference>
<dbReference type="Pfam" id="PF01593">
    <property type="entry name" value="Amino_oxidase"/>
    <property type="match status" value="1"/>
</dbReference>
<dbReference type="STRING" id="299467.A0A443RXF6"/>
<accession>A0A443RXF6</accession>
<gene>
    <name evidence="2" type="ORF">B4U80_12166</name>
</gene>
<dbReference type="VEuPathDB" id="VectorBase:LDEU011994"/>
<evidence type="ECO:0000259" key="1">
    <source>
        <dbReference type="Pfam" id="PF01593"/>
    </source>
</evidence>
<dbReference type="Gene3D" id="3.90.660.10">
    <property type="match status" value="1"/>
</dbReference>
<keyword evidence="3" id="KW-1185">Reference proteome</keyword>
<sequence>MKVGVVGAGIAGLYTALLLQELGIDYEILEASEKIGGRLETHYFDKNESYNYVEIGGMRFPKVPEFDRFIGKQKWSLLSYLNTKLDDKNKVKPIP</sequence>
<dbReference type="InterPro" id="IPR002937">
    <property type="entry name" value="Amino_oxidase"/>
</dbReference>